<gene>
    <name evidence="1" type="ORF">H4R34_001036</name>
</gene>
<accession>A0A9W8EBA2</accession>
<sequence length="369" mass="42146">MNSDKVIQAYLLSNNPANAPVMARQVEKGLIEHLEPYIIPYRARTVTFGSPYTADNMVLLSTLSDHELKQQLPLVYYTKYAPEVVPKLLQTIIAEFEQVAEKHYQTFQSNDDPSATYPFRNQDAIPVPTVLYWLVRDVLKAVIHYNQTSIAVEVKDLFEQVFAEWAKRVVAVYDDDMGLVNDGQLLLSQTEEYIVYYYETKSWAQNSDLQVRLRAEALSLAKKQNTMFWLWAIELGHTEMGKLFEPDVELLGEGEDLWTTIVCRLNLPRACAYLKATYGFKDNDQLILDYVGEPDVDTLEGMGADDVDQLLSTAMDIDDQVAWMPNPFFTWDRKYIQDAWVAKPVTRASVDIGPHVNALAQLSLNDRQA</sequence>
<evidence type="ECO:0000313" key="2">
    <source>
        <dbReference type="Proteomes" id="UP001151582"/>
    </source>
</evidence>
<dbReference type="Proteomes" id="UP001151582">
    <property type="component" value="Unassembled WGS sequence"/>
</dbReference>
<protein>
    <submittedName>
        <fullName evidence="1">Uncharacterized protein</fullName>
    </submittedName>
</protein>
<proteinExistence type="predicted"/>
<dbReference type="EMBL" id="JANBQB010000040">
    <property type="protein sequence ID" value="KAJ1983793.1"/>
    <property type="molecule type" value="Genomic_DNA"/>
</dbReference>
<reference evidence="1" key="1">
    <citation type="submission" date="2022-07" db="EMBL/GenBank/DDBJ databases">
        <title>Phylogenomic reconstructions and comparative analyses of Kickxellomycotina fungi.</title>
        <authorList>
            <person name="Reynolds N.K."/>
            <person name="Stajich J.E."/>
            <person name="Barry K."/>
            <person name="Grigoriev I.V."/>
            <person name="Crous P."/>
            <person name="Smith M.E."/>
        </authorList>
    </citation>
    <scope>NUCLEOTIDE SEQUENCE</scope>
    <source>
        <strain evidence="1">RSA 567</strain>
    </source>
</reference>
<comment type="caution">
    <text evidence="1">The sequence shown here is derived from an EMBL/GenBank/DDBJ whole genome shotgun (WGS) entry which is preliminary data.</text>
</comment>
<organism evidence="1 2">
    <name type="scientific">Dimargaris verticillata</name>
    <dbReference type="NCBI Taxonomy" id="2761393"/>
    <lineage>
        <taxon>Eukaryota</taxon>
        <taxon>Fungi</taxon>
        <taxon>Fungi incertae sedis</taxon>
        <taxon>Zoopagomycota</taxon>
        <taxon>Kickxellomycotina</taxon>
        <taxon>Dimargaritomycetes</taxon>
        <taxon>Dimargaritales</taxon>
        <taxon>Dimargaritaceae</taxon>
        <taxon>Dimargaris</taxon>
    </lineage>
</organism>
<dbReference type="AlphaFoldDB" id="A0A9W8EBA2"/>
<name>A0A9W8EBA2_9FUNG</name>
<evidence type="ECO:0000313" key="1">
    <source>
        <dbReference type="EMBL" id="KAJ1983793.1"/>
    </source>
</evidence>
<keyword evidence="2" id="KW-1185">Reference proteome</keyword>